<keyword evidence="3" id="KW-1185">Reference proteome</keyword>
<dbReference type="Proteomes" id="UP000235388">
    <property type="component" value="Unassembled WGS sequence"/>
</dbReference>
<reference evidence="2 3" key="1">
    <citation type="submission" date="2017-11" db="EMBL/GenBank/DDBJ databases">
        <title>De novo assembly and phasing of dikaryotic genomes from two isolates of Puccinia coronata f. sp. avenae, the causal agent of oat crown rust.</title>
        <authorList>
            <person name="Miller M.E."/>
            <person name="Zhang Y."/>
            <person name="Omidvar V."/>
            <person name="Sperschneider J."/>
            <person name="Schwessinger B."/>
            <person name="Raley C."/>
            <person name="Palmer J.M."/>
            <person name="Garnica D."/>
            <person name="Upadhyaya N."/>
            <person name="Rathjen J."/>
            <person name="Taylor J.M."/>
            <person name="Park R.F."/>
            <person name="Dodds P.N."/>
            <person name="Hirsch C.D."/>
            <person name="Kianian S.F."/>
            <person name="Figueroa M."/>
        </authorList>
    </citation>
    <scope>NUCLEOTIDE SEQUENCE [LARGE SCALE GENOMIC DNA]</scope>
    <source>
        <strain evidence="2">12NC29</strain>
    </source>
</reference>
<evidence type="ECO:0008006" key="4">
    <source>
        <dbReference type="Google" id="ProtNLM"/>
    </source>
</evidence>
<evidence type="ECO:0000313" key="3">
    <source>
        <dbReference type="Proteomes" id="UP000235388"/>
    </source>
</evidence>
<dbReference type="STRING" id="200324.A0A2N5W4E7"/>
<evidence type="ECO:0000313" key="2">
    <source>
        <dbReference type="EMBL" id="PLW57138.1"/>
    </source>
</evidence>
<name>A0A2N5W4E7_9BASI</name>
<gene>
    <name evidence="2" type="ORF">PCANC_01885</name>
</gene>
<protein>
    <recommendedName>
        <fullName evidence="4">HAT C-terminal dimerisation domain-containing protein</fullName>
    </recommendedName>
</protein>
<sequence>MWENHYKPSPEANNSQPATNPHPKKHAGVLTGLASTSKARGGTAPTDPLSMWLSGGLSLTDDGGPVNPLNWWMQQQHAGNTHEGLLQMALDVLSCPGIDSV</sequence>
<dbReference type="AlphaFoldDB" id="A0A2N5W4E7"/>
<accession>A0A2N5W4E7</accession>
<dbReference type="OrthoDB" id="3359487at2759"/>
<comment type="caution">
    <text evidence="2">The sequence shown here is derived from an EMBL/GenBank/DDBJ whole genome shotgun (WGS) entry which is preliminary data.</text>
</comment>
<organism evidence="2 3">
    <name type="scientific">Puccinia coronata f. sp. avenae</name>
    <dbReference type="NCBI Taxonomy" id="200324"/>
    <lineage>
        <taxon>Eukaryota</taxon>
        <taxon>Fungi</taxon>
        <taxon>Dikarya</taxon>
        <taxon>Basidiomycota</taxon>
        <taxon>Pucciniomycotina</taxon>
        <taxon>Pucciniomycetes</taxon>
        <taxon>Pucciniales</taxon>
        <taxon>Pucciniaceae</taxon>
        <taxon>Puccinia</taxon>
    </lineage>
</organism>
<proteinExistence type="predicted"/>
<feature type="region of interest" description="Disordered" evidence="1">
    <location>
        <begin position="1"/>
        <end position="47"/>
    </location>
</feature>
<evidence type="ECO:0000256" key="1">
    <source>
        <dbReference type="SAM" id="MobiDB-lite"/>
    </source>
</evidence>
<dbReference type="EMBL" id="PGCJ01000014">
    <property type="protein sequence ID" value="PLW57138.1"/>
    <property type="molecule type" value="Genomic_DNA"/>
</dbReference>